<dbReference type="RefSeq" id="WP_249305271.1">
    <property type="nucleotide sequence ID" value="NZ_JACRSW010000032.1"/>
</dbReference>
<comment type="caution">
    <text evidence="1">The sequence shown here is derived from an EMBL/GenBank/DDBJ whole genome shotgun (WGS) entry which is preliminary data.</text>
</comment>
<evidence type="ECO:0000313" key="1">
    <source>
        <dbReference type="EMBL" id="MBC8557858.1"/>
    </source>
</evidence>
<accession>A0ABR7MXF0</accession>
<evidence type="ECO:0008006" key="3">
    <source>
        <dbReference type="Google" id="ProtNLM"/>
    </source>
</evidence>
<proteinExistence type="predicted"/>
<organism evidence="1 2">
    <name type="scientific">Jutongia hominis</name>
    <dbReference type="NCBI Taxonomy" id="2763664"/>
    <lineage>
        <taxon>Bacteria</taxon>
        <taxon>Bacillati</taxon>
        <taxon>Bacillota</taxon>
        <taxon>Clostridia</taxon>
        <taxon>Lachnospirales</taxon>
        <taxon>Lachnospiraceae</taxon>
        <taxon>Jutongia</taxon>
    </lineage>
</organism>
<dbReference type="Proteomes" id="UP000637513">
    <property type="component" value="Unassembled WGS sequence"/>
</dbReference>
<protein>
    <recommendedName>
        <fullName evidence="3">Ribosomal protein S18</fullName>
    </recommendedName>
</protein>
<keyword evidence="2" id="KW-1185">Reference proteome</keyword>
<dbReference type="EMBL" id="JACRSW010000032">
    <property type="protein sequence ID" value="MBC8557858.1"/>
    <property type="molecule type" value="Genomic_DNA"/>
</dbReference>
<gene>
    <name evidence="1" type="ORF">H8700_09075</name>
</gene>
<evidence type="ECO:0000313" key="2">
    <source>
        <dbReference type="Proteomes" id="UP000637513"/>
    </source>
</evidence>
<sequence>MPKVFSLKKQQNFAGIERKRENFSNTAGDSSQGRRKNFLKKAGDPFYRQEKEFTIFFSHGKIIPNE</sequence>
<name>A0ABR7MXF0_9FIRM</name>
<reference evidence="1 2" key="1">
    <citation type="submission" date="2020-08" db="EMBL/GenBank/DDBJ databases">
        <title>Genome public.</title>
        <authorList>
            <person name="Liu C."/>
            <person name="Sun Q."/>
        </authorList>
    </citation>
    <scope>NUCLEOTIDE SEQUENCE [LARGE SCALE GENOMIC DNA]</scope>
    <source>
        <strain evidence="1 2">BX3</strain>
    </source>
</reference>